<keyword evidence="2 5" id="KW-0645">Protease</keyword>
<evidence type="ECO:0000256" key="7">
    <source>
        <dbReference type="SAM" id="SignalP"/>
    </source>
</evidence>
<sequence length="410" mass="43988">MQLFLFKRFVVCCFLFSVLGACQSDLPVPANHAITDQSGAMRKTLENRYVVVLKEGVGGLKVAQDSKLMKEQLRYLIGEMLGMQSMKNDRIAHIYSSGFIGFSAYLSEGEYKKLSQLPEVASIEKDQEITFRDIEPKINQSAYAGRAGSVPGDLVPYGVERVGGPLCYTGKNVVYVVDSGIDLQNEELNVNVSRGFNAIYTGEESSTLQDFNGHGTHVAGIIGAKMDGKGIVGVAAGATVIPIKIVDKDGRGTYSGILAALDHIMIDGCKGDVVNVSLTGPVTPVLETSIEKASDKGINFVFAAGNESDHAKDYSPGRLNGKYFFTVSAMDENDVFAEFSNYGNPPIDWCAPGVGVLSTWINGQYNFRSGTSYAAPHVAALILQGGPVKDGLVKNDPDGDCDPIAVRKCP</sequence>
<dbReference type="PANTHER" id="PTHR43806:SF11">
    <property type="entry name" value="CEREVISIN-RELATED"/>
    <property type="match status" value="1"/>
</dbReference>
<feature type="domain" description="Peptidase S8/S53" evidence="8">
    <location>
        <begin position="173"/>
        <end position="382"/>
    </location>
</feature>
<dbReference type="SUPFAM" id="SSF54897">
    <property type="entry name" value="Protease propeptides/inhibitors"/>
    <property type="match status" value="1"/>
</dbReference>
<dbReference type="PROSITE" id="PS00136">
    <property type="entry name" value="SUBTILASE_ASP"/>
    <property type="match status" value="1"/>
</dbReference>
<dbReference type="Gene3D" id="3.30.70.80">
    <property type="entry name" value="Peptidase S8 propeptide/proteinase inhibitor I9"/>
    <property type="match status" value="1"/>
</dbReference>
<keyword evidence="3 5" id="KW-0378">Hydrolase</keyword>
<gene>
    <name evidence="10" type="ORF">GCM10011339_37170</name>
</gene>
<dbReference type="PROSITE" id="PS51892">
    <property type="entry name" value="SUBTILASE"/>
    <property type="match status" value="1"/>
</dbReference>
<dbReference type="PROSITE" id="PS51257">
    <property type="entry name" value="PROKAR_LIPOPROTEIN"/>
    <property type="match status" value="1"/>
</dbReference>
<dbReference type="InterPro" id="IPR050131">
    <property type="entry name" value="Peptidase_S8_subtilisin-like"/>
</dbReference>
<dbReference type="EMBL" id="BMIU01000022">
    <property type="protein sequence ID" value="GGF45260.1"/>
    <property type="molecule type" value="Genomic_DNA"/>
</dbReference>
<evidence type="ECO:0000313" key="10">
    <source>
        <dbReference type="EMBL" id="GGF45260.1"/>
    </source>
</evidence>
<accession>A0ABQ1V906</accession>
<dbReference type="InterPro" id="IPR022398">
    <property type="entry name" value="Peptidase_S8_His-AS"/>
</dbReference>
<dbReference type="InterPro" id="IPR023827">
    <property type="entry name" value="Peptidase_S8_Asp-AS"/>
</dbReference>
<keyword evidence="11" id="KW-1185">Reference proteome</keyword>
<dbReference type="Pfam" id="PF05922">
    <property type="entry name" value="Inhibitor_I9"/>
    <property type="match status" value="1"/>
</dbReference>
<dbReference type="SUPFAM" id="SSF52743">
    <property type="entry name" value="Subtilisin-like"/>
    <property type="match status" value="1"/>
</dbReference>
<feature type="domain" description="Inhibitor I9" evidence="9">
    <location>
        <begin position="48"/>
        <end position="130"/>
    </location>
</feature>
<keyword evidence="4 5" id="KW-0720">Serine protease</keyword>
<name>A0ABQ1V906_9BACT</name>
<evidence type="ECO:0000256" key="3">
    <source>
        <dbReference type="ARBA" id="ARBA00022801"/>
    </source>
</evidence>
<dbReference type="Gene3D" id="3.40.50.200">
    <property type="entry name" value="Peptidase S8/S53 domain"/>
    <property type="match status" value="1"/>
</dbReference>
<dbReference type="InterPro" id="IPR023828">
    <property type="entry name" value="Peptidase_S8_Ser-AS"/>
</dbReference>
<proteinExistence type="inferred from homology"/>
<keyword evidence="7" id="KW-0732">Signal</keyword>
<dbReference type="InterPro" id="IPR000209">
    <property type="entry name" value="Peptidase_S8/S53_dom"/>
</dbReference>
<evidence type="ECO:0000313" key="11">
    <source>
        <dbReference type="Proteomes" id="UP000647339"/>
    </source>
</evidence>
<feature type="chain" id="PRO_5045786594" description="Peptidase inhibitor I9" evidence="7">
    <location>
        <begin position="24"/>
        <end position="410"/>
    </location>
</feature>
<evidence type="ECO:0000256" key="2">
    <source>
        <dbReference type="ARBA" id="ARBA00022670"/>
    </source>
</evidence>
<reference evidence="11" key="1">
    <citation type="journal article" date="2019" name="Int. J. Syst. Evol. Microbiol.">
        <title>The Global Catalogue of Microorganisms (GCM) 10K type strain sequencing project: providing services to taxonomists for standard genome sequencing and annotation.</title>
        <authorList>
            <consortium name="The Broad Institute Genomics Platform"/>
            <consortium name="The Broad Institute Genome Sequencing Center for Infectious Disease"/>
            <person name="Wu L."/>
            <person name="Ma J."/>
        </authorList>
    </citation>
    <scope>NUCLEOTIDE SEQUENCE [LARGE SCALE GENOMIC DNA]</scope>
    <source>
        <strain evidence="11">CGMCC 1.15407</strain>
    </source>
</reference>
<dbReference type="InterPro" id="IPR037045">
    <property type="entry name" value="S8pro/Inhibitor_I9_sf"/>
</dbReference>
<dbReference type="RefSeq" id="WP_137403309.1">
    <property type="nucleotide sequence ID" value="NZ_BMIU01000022.1"/>
</dbReference>
<comment type="caution">
    <text evidence="10">The sequence shown here is derived from an EMBL/GenBank/DDBJ whole genome shotgun (WGS) entry which is preliminary data.</text>
</comment>
<dbReference type="PRINTS" id="PR00723">
    <property type="entry name" value="SUBTILISIN"/>
</dbReference>
<evidence type="ECO:0000256" key="4">
    <source>
        <dbReference type="ARBA" id="ARBA00022825"/>
    </source>
</evidence>
<feature type="active site" description="Charge relay system" evidence="5">
    <location>
        <position position="178"/>
    </location>
</feature>
<evidence type="ECO:0000256" key="6">
    <source>
        <dbReference type="RuleBase" id="RU003355"/>
    </source>
</evidence>
<dbReference type="InterPro" id="IPR036852">
    <property type="entry name" value="Peptidase_S8/S53_dom_sf"/>
</dbReference>
<feature type="active site" description="Charge relay system" evidence="5">
    <location>
        <position position="372"/>
    </location>
</feature>
<evidence type="ECO:0000256" key="1">
    <source>
        <dbReference type="ARBA" id="ARBA00011073"/>
    </source>
</evidence>
<dbReference type="InterPro" id="IPR010259">
    <property type="entry name" value="S8pro/Inhibitor_I9"/>
</dbReference>
<protein>
    <recommendedName>
        <fullName evidence="12">Peptidase inhibitor I9</fullName>
    </recommendedName>
</protein>
<feature type="active site" description="Charge relay system" evidence="5">
    <location>
        <position position="214"/>
    </location>
</feature>
<organism evidence="10 11">
    <name type="scientific">Echinicola rosea</name>
    <dbReference type="NCBI Taxonomy" id="1807691"/>
    <lineage>
        <taxon>Bacteria</taxon>
        <taxon>Pseudomonadati</taxon>
        <taxon>Bacteroidota</taxon>
        <taxon>Cytophagia</taxon>
        <taxon>Cytophagales</taxon>
        <taxon>Cyclobacteriaceae</taxon>
        <taxon>Echinicola</taxon>
    </lineage>
</organism>
<dbReference type="PROSITE" id="PS00138">
    <property type="entry name" value="SUBTILASE_SER"/>
    <property type="match status" value="1"/>
</dbReference>
<dbReference type="Pfam" id="PF00082">
    <property type="entry name" value="Peptidase_S8"/>
    <property type="match status" value="1"/>
</dbReference>
<evidence type="ECO:0008006" key="12">
    <source>
        <dbReference type="Google" id="ProtNLM"/>
    </source>
</evidence>
<evidence type="ECO:0000259" key="8">
    <source>
        <dbReference type="Pfam" id="PF00082"/>
    </source>
</evidence>
<feature type="signal peptide" evidence="7">
    <location>
        <begin position="1"/>
        <end position="23"/>
    </location>
</feature>
<dbReference type="PROSITE" id="PS00137">
    <property type="entry name" value="SUBTILASE_HIS"/>
    <property type="match status" value="1"/>
</dbReference>
<dbReference type="PANTHER" id="PTHR43806">
    <property type="entry name" value="PEPTIDASE S8"/>
    <property type="match status" value="1"/>
</dbReference>
<dbReference type="Proteomes" id="UP000647339">
    <property type="component" value="Unassembled WGS sequence"/>
</dbReference>
<dbReference type="InterPro" id="IPR015500">
    <property type="entry name" value="Peptidase_S8_subtilisin-rel"/>
</dbReference>
<evidence type="ECO:0000259" key="9">
    <source>
        <dbReference type="Pfam" id="PF05922"/>
    </source>
</evidence>
<evidence type="ECO:0000256" key="5">
    <source>
        <dbReference type="PROSITE-ProRule" id="PRU01240"/>
    </source>
</evidence>
<comment type="similarity">
    <text evidence="1 5 6">Belongs to the peptidase S8 family.</text>
</comment>